<dbReference type="Pfam" id="PF00400">
    <property type="entry name" value="WD40"/>
    <property type="match status" value="2"/>
</dbReference>
<evidence type="ECO:0000256" key="1">
    <source>
        <dbReference type="ARBA" id="ARBA00022574"/>
    </source>
</evidence>
<keyword evidence="1 3" id="KW-0853">WD repeat</keyword>
<dbReference type="VEuPathDB" id="MicrosporidiaDB:H312_00856"/>
<dbReference type="PROSITE" id="PS50082">
    <property type="entry name" value="WD_REPEATS_2"/>
    <property type="match status" value="1"/>
</dbReference>
<protein>
    <submittedName>
        <fullName evidence="4">Uncharacterized protein</fullName>
    </submittedName>
</protein>
<dbReference type="InterPro" id="IPR015943">
    <property type="entry name" value="WD40/YVTN_repeat-like_dom_sf"/>
</dbReference>
<dbReference type="InterPro" id="IPR050459">
    <property type="entry name" value="WD_repeat_RBAP46/RBAP48/MSI1"/>
</dbReference>
<evidence type="ECO:0000313" key="4">
    <source>
        <dbReference type="EMBL" id="KCZ81678.1"/>
    </source>
</evidence>
<dbReference type="InterPro" id="IPR001680">
    <property type="entry name" value="WD40_rpt"/>
</dbReference>
<sequence>MLSSIDFLSDKFKIDKLISEFEDEDTSIEEEEVLETDKMIVATFPADESNSMLFYVYSSDYFYPHHEINYPTVFFDCKVLKNDFVAVSSLLDDILVFDPKIKHVDGPSYILQGHDSNVLCLEMQEDLISGSEDKTIIFWDNDKPKERVECGDDIIKLSVEGNLIAYSSNSKVVLREVNKKITDFDVKDVEDIKLRNNNLYLSDGEGNIIIYDLRNYEKSLYKLHDEFINSFGFYKNYLVTGSEDRRIKFFDLCQLETIKEVKVNEIITRLKFNEDICFYGGEITELNYLDANKALLK</sequence>
<dbReference type="PANTHER" id="PTHR22850">
    <property type="entry name" value="WD40 REPEAT FAMILY"/>
    <property type="match status" value="1"/>
</dbReference>
<dbReference type="HOGENOM" id="CLU_1059831_0_0_1"/>
<name>A0A059F330_9MICR</name>
<evidence type="ECO:0000256" key="3">
    <source>
        <dbReference type="PROSITE-ProRule" id="PRU00221"/>
    </source>
</evidence>
<dbReference type="STRING" id="1288291.A0A059F330"/>
<dbReference type="EMBL" id="KK365138">
    <property type="protein sequence ID" value="KCZ81678.1"/>
    <property type="molecule type" value="Genomic_DNA"/>
</dbReference>
<evidence type="ECO:0000313" key="5">
    <source>
        <dbReference type="Proteomes" id="UP000030655"/>
    </source>
</evidence>
<dbReference type="Proteomes" id="UP000030655">
    <property type="component" value="Unassembled WGS sequence"/>
</dbReference>
<dbReference type="AlphaFoldDB" id="A0A059F330"/>
<proteinExistence type="predicted"/>
<keyword evidence="5" id="KW-1185">Reference proteome</keyword>
<dbReference type="SMART" id="SM00320">
    <property type="entry name" value="WD40"/>
    <property type="match status" value="2"/>
</dbReference>
<dbReference type="OrthoDB" id="270624at2759"/>
<dbReference type="Gene3D" id="2.130.10.10">
    <property type="entry name" value="YVTN repeat-like/Quinoprotein amine dehydrogenase"/>
    <property type="match status" value="2"/>
</dbReference>
<dbReference type="PROSITE" id="PS50294">
    <property type="entry name" value="WD_REPEATS_REGION"/>
    <property type="match status" value="1"/>
</dbReference>
<reference evidence="5" key="1">
    <citation type="submission" date="2013-02" db="EMBL/GenBank/DDBJ databases">
        <authorList>
            <consortium name="The Broad Institute Genome Sequencing Platform"/>
            <person name="Cuomo C."/>
            <person name="Becnel J."/>
            <person name="Sanscrainte N."/>
            <person name="Walker B."/>
            <person name="Young S.K."/>
            <person name="Zeng Q."/>
            <person name="Gargeya S."/>
            <person name="Fitzgerald M."/>
            <person name="Haas B."/>
            <person name="Abouelleil A."/>
            <person name="Alvarado L."/>
            <person name="Arachchi H.M."/>
            <person name="Berlin A.M."/>
            <person name="Chapman S.B."/>
            <person name="Dewar J."/>
            <person name="Goldberg J."/>
            <person name="Griggs A."/>
            <person name="Gujja S."/>
            <person name="Hansen M."/>
            <person name="Howarth C."/>
            <person name="Imamovic A."/>
            <person name="Larimer J."/>
            <person name="McCowan C."/>
            <person name="Murphy C."/>
            <person name="Neiman D."/>
            <person name="Pearson M."/>
            <person name="Priest M."/>
            <person name="Roberts A."/>
            <person name="Saif S."/>
            <person name="Shea T."/>
            <person name="Sisk P."/>
            <person name="Sykes S."/>
            <person name="Wortman J."/>
            <person name="Nusbaum C."/>
            <person name="Birren B."/>
        </authorList>
    </citation>
    <scope>NUCLEOTIDE SEQUENCE [LARGE SCALE GENOMIC DNA]</scope>
    <source>
        <strain evidence="5">PRA339</strain>
    </source>
</reference>
<keyword evidence="2" id="KW-0677">Repeat</keyword>
<dbReference type="InterPro" id="IPR036322">
    <property type="entry name" value="WD40_repeat_dom_sf"/>
</dbReference>
<accession>A0A059F330</accession>
<reference evidence="4 5" key="2">
    <citation type="submission" date="2014-03" db="EMBL/GenBank/DDBJ databases">
        <title>The Genome Sequence of Anncaliia algerae insect isolate PRA339.</title>
        <authorList>
            <consortium name="The Broad Institute Genome Sequencing Platform"/>
            <consortium name="The Broad Institute Genome Sequencing Center for Infectious Disease"/>
            <person name="Cuomo C."/>
            <person name="Becnel J."/>
            <person name="Sanscrainte N."/>
            <person name="Walker B."/>
            <person name="Young S.K."/>
            <person name="Zeng Q."/>
            <person name="Gargeya S."/>
            <person name="Fitzgerald M."/>
            <person name="Haas B."/>
            <person name="Abouelleil A."/>
            <person name="Alvarado L."/>
            <person name="Arachchi H.M."/>
            <person name="Berlin A.M."/>
            <person name="Chapman S.B."/>
            <person name="Dewar J."/>
            <person name="Goldberg J."/>
            <person name="Griggs A."/>
            <person name="Gujja S."/>
            <person name="Hansen M."/>
            <person name="Howarth C."/>
            <person name="Imamovic A."/>
            <person name="Larimer J."/>
            <person name="McCowan C."/>
            <person name="Murphy C."/>
            <person name="Neiman D."/>
            <person name="Pearson M."/>
            <person name="Priest M."/>
            <person name="Roberts A."/>
            <person name="Saif S."/>
            <person name="Shea T."/>
            <person name="Sisk P."/>
            <person name="Sykes S."/>
            <person name="Wortman J."/>
            <person name="Nusbaum C."/>
            <person name="Birren B."/>
        </authorList>
    </citation>
    <scope>NUCLEOTIDE SEQUENCE [LARGE SCALE GENOMIC DNA]</scope>
    <source>
        <strain evidence="4 5">PRA339</strain>
    </source>
</reference>
<gene>
    <name evidence="4" type="ORF">H312_00856</name>
</gene>
<evidence type="ECO:0000256" key="2">
    <source>
        <dbReference type="ARBA" id="ARBA00022737"/>
    </source>
</evidence>
<dbReference type="SUPFAM" id="SSF50978">
    <property type="entry name" value="WD40 repeat-like"/>
    <property type="match status" value="1"/>
</dbReference>
<organism evidence="4 5">
    <name type="scientific">Anncaliia algerae PRA339</name>
    <dbReference type="NCBI Taxonomy" id="1288291"/>
    <lineage>
        <taxon>Eukaryota</taxon>
        <taxon>Fungi</taxon>
        <taxon>Fungi incertae sedis</taxon>
        <taxon>Microsporidia</taxon>
        <taxon>Tubulinosematoidea</taxon>
        <taxon>Tubulinosematidae</taxon>
        <taxon>Anncaliia</taxon>
    </lineage>
</organism>
<feature type="repeat" description="WD" evidence="3">
    <location>
        <begin position="111"/>
        <end position="140"/>
    </location>
</feature>